<sequence length="210" mass="22096">MIDLATLAIFSGAVLLLLLSPGPNMAFVISQGVLHGWRGGVASGLGIGVADLILTALTATGVTAVVASWPPSFDLIRYAGVVYLLWLVFKTLRKKPRLAAAKVEPARLGLVFLQAVLNSLLNPKALLFFVVFLPQFVRPEAGSIAGQLLVLGGILTLIAAVFHILLGIFGGAVSRFFSARPAGAALQKWGLASVLMVLAIRLALMSRRTA</sequence>
<dbReference type="InterPro" id="IPR001123">
    <property type="entry name" value="LeuE-type"/>
</dbReference>
<organism evidence="8 9">
    <name type="scientific">Pseudomonas haemolytica</name>
    <dbReference type="NCBI Taxonomy" id="2600065"/>
    <lineage>
        <taxon>Bacteria</taxon>
        <taxon>Pseudomonadati</taxon>
        <taxon>Pseudomonadota</taxon>
        <taxon>Gammaproteobacteria</taxon>
        <taxon>Pseudomonadales</taxon>
        <taxon>Pseudomonadaceae</taxon>
        <taxon>Pseudomonas</taxon>
    </lineage>
</organism>
<dbReference type="PANTHER" id="PTHR30086:SF20">
    <property type="entry name" value="ARGININE EXPORTER PROTEIN ARGO-RELATED"/>
    <property type="match status" value="1"/>
</dbReference>
<keyword evidence="3 6" id="KW-0812">Transmembrane</keyword>
<protein>
    <submittedName>
        <fullName evidence="8">LysE family translocator</fullName>
    </submittedName>
</protein>
<evidence type="ECO:0000256" key="3">
    <source>
        <dbReference type="ARBA" id="ARBA00022692"/>
    </source>
</evidence>
<comment type="subcellular location">
    <subcellularLocation>
        <location evidence="1">Cell membrane</location>
        <topology evidence="1">Multi-pass membrane protein</topology>
    </subcellularLocation>
</comment>
<feature type="transmembrane region" description="Helical" evidence="6">
    <location>
        <begin position="75"/>
        <end position="92"/>
    </location>
</feature>
<dbReference type="GO" id="GO:0015171">
    <property type="term" value="F:amino acid transmembrane transporter activity"/>
    <property type="evidence" value="ECO:0007669"/>
    <property type="project" value="TreeGrafter"/>
</dbReference>
<reference evidence="7 10" key="2">
    <citation type="submission" date="2021-01" db="EMBL/GenBank/DDBJ databases">
        <title>Antibiotic resistance and phylogeny of Pseudomonas spp. isolated over three decades from chicken meat in the Norwegian food chain.</title>
        <authorList>
            <person name="Moen B."/>
        </authorList>
    </citation>
    <scope>NUCLEOTIDE SEQUENCE [LARGE SCALE GENOMIC DNA]</scope>
    <source>
        <strain evidence="7 10">MF6766</strain>
    </source>
</reference>
<dbReference type="EMBL" id="VOIW01000010">
    <property type="protein sequence ID" value="MRJ40474.1"/>
    <property type="molecule type" value="Genomic_DNA"/>
</dbReference>
<dbReference type="OrthoDB" id="9784202at2"/>
<feature type="transmembrane region" description="Helical" evidence="6">
    <location>
        <begin position="185"/>
        <end position="204"/>
    </location>
</feature>
<feature type="transmembrane region" description="Helical" evidence="6">
    <location>
        <begin position="42"/>
        <end position="68"/>
    </location>
</feature>
<feature type="transmembrane region" description="Helical" evidence="6">
    <location>
        <begin position="148"/>
        <end position="173"/>
    </location>
</feature>
<keyword evidence="10" id="KW-1185">Reference proteome</keyword>
<reference evidence="8 9" key="1">
    <citation type="submission" date="2019-08" db="EMBL/GenBank/DDBJ databases">
        <title>Pseudomonas haemolytica sp. nov. isolated from raw milk and skim milk concentrate.</title>
        <authorList>
            <person name="Hofmann K."/>
            <person name="Huptas C."/>
            <person name="Doll E."/>
            <person name="Scherer S."/>
            <person name="Wenning M."/>
        </authorList>
    </citation>
    <scope>NUCLEOTIDE SEQUENCE [LARGE SCALE GENOMIC DNA]</scope>
    <source>
        <strain evidence="8 9">DSM 108987</strain>
    </source>
</reference>
<gene>
    <name evidence="8" type="ORF">FRT59_26390</name>
    <name evidence="7" type="ORF">JJD71_14605</name>
</gene>
<evidence type="ECO:0000256" key="6">
    <source>
        <dbReference type="SAM" id="Phobius"/>
    </source>
</evidence>
<comment type="caution">
    <text evidence="8">The sequence shown here is derived from an EMBL/GenBank/DDBJ whole genome shotgun (WGS) entry which is preliminary data.</text>
</comment>
<dbReference type="GO" id="GO:0005886">
    <property type="term" value="C:plasma membrane"/>
    <property type="evidence" value="ECO:0007669"/>
    <property type="project" value="UniProtKB-SubCell"/>
</dbReference>
<accession>A0A5P1DJ40</accession>
<proteinExistence type="predicted"/>
<dbReference type="EMBL" id="JAENSR010000003">
    <property type="protein sequence ID" value="MBK3460294.1"/>
    <property type="molecule type" value="Genomic_DNA"/>
</dbReference>
<evidence type="ECO:0000256" key="4">
    <source>
        <dbReference type="ARBA" id="ARBA00022989"/>
    </source>
</evidence>
<dbReference type="Pfam" id="PF01810">
    <property type="entry name" value="LysE"/>
    <property type="match status" value="1"/>
</dbReference>
<evidence type="ECO:0000256" key="2">
    <source>
        <dbReference type="ARBA" id="ARBA00022475"/>
    </source>
</evidence>
<evidence type="ECO:0000256" key="1">
    <source>
        <dbReference type="ARBA" id="ARBA00004651"/>
    </source>
</evidence>
<dbReference type="Proteomes" id="UP000408764">
    <property type="component" value="Unassembled WGS sequence"/>
</dbReference>
<dbReference type="PIRSF" id="PIRSF006324">
    <property type="entry name" value="LeuE"/>
    <property type="match status" value="1"/>
</dbReference>
<dbReference type="AlphaFoldDB" id="A0A5P1DJ40"/>
<dbReference type="Proteomes" id="UP000620382">
    <property type="component" value="Unassembled WGS sequence"/>
</dbReference>
<dbReference type="PANTHER" id="PTHR30086">
    <property type="entry name" value="ARGININE EXPORTER PROTEIN ARGO"/>
    <property type="match status" value="1"/>
</dbReference>
<keyword evidence="4 6" id="KW-1133">Transmembrane helix</keyword>
<name>A0A5P1DJ40_9PSED</name>
<evidence type="ECO:0000313" key="7">
    <source>
        <dbReference type="EMBL" id="MBK3460294.1"/>
    </source>
</evidence>
<evidence type="ECO:0000313" key="8">
    <source>
        <dbReference type="EMBL" id="MRJ40474.1"/>
    </source>
</evidence>
<keyword evidence="2" id="KW-1003">Cell membrane</keyword>
<dbReference type="RefSeq" id="WP_153872749.1">
    <property type="nucleotide sequence ID" value="NZ_JAEKCT010000019.1"/>
</dbReference>
<feature type="transmembrane region" description="Helical" evidence="6">
    <location>
        <begin position="112"/>
        <end position="136"/>
    </location>
</feature>
<evidence type="ECO:0000313" key="9">
    <source>
        <dbReference type="Proteomes" id="UP000408764"/>
    </source>
</evidence>
<evidence type="ECO:0000313" key="10">
    <source>
        <dbReference type="Proteomes" id="UP000620382"/>
    </source>
</evidence>
<keyword evidence="5 6" id="KW-0472">Membrane</keyword>
<evidence type="ECO:0000256" key="5">
    <source>
        <dbReference type="ARBA" id="ARBA00023136"/>
    </source>
</evidence>